<dbReference type="AlphaFoldDB" id="A0A7Y9E768"/>
<evidence type="ECO:0000313" key="2">
    <source>
        <dbReference type="EMBL" id="NYD42404.1"/>
    </source>
</evidence>
<keyword evidence="1" id="KW-0812">Transmembrane</keyword>
<dbReference type="RefSeq" id="WP_179664047.1">
    <property type="nucleotide sequence ID" value="NZ_JACCBG010000001.1"/>
</dbReference>
<keyword evidence="3" id="KW-1185">Reference proteome</keyword>
<reference evidence="2 3" key="1">
    <citation type="submission" date="2020-07" db="EMBL/GenBank/DDBJ databases">
        <title>Sequencing the genomes of 1000 actinobacteria strains.</title>
        <authorList>
            <person name="Klenk H.-P."/>
        </authorList>
    </citation>
    <scope>NUCLEOTIDE SEQUENCE [LARGE SCALE GENOMIC DNA]</scope>
    <source>
        <strain evidence="2 3">DSM 21350</strain>
    </source>
</reference>
<sequence>MTDEQTRPGTAAPPARQPDWWHRDHPTFTAITGFFTGLAYVIVVPSLFAAILYWAFDEQTAADAYPFVLISLAVPIGLAVAPPTRRFGGYMLVGVVTTALVVLGVAAVVLWVLVGRENSHGGSL</sequence>
<dbReference type="Proteomes" id="UP000535511">
    <property type="component" value="Unassembled WGS sequence"/>
</dbReference>
<organism evidence="2 3">
    <name type="scientific">Nocardioides panaciterrulae</name>
    <dbReference type="NCBI Taxonomy" id="661492"/>
    <lineage>
        <taxon>Bacteria</taxon>
        <taxon>Bacillati</taxon>
        <taxon>Actinomycetota</taxon>
        <taxon>Actinomycetes</taxon>
        <taxon>Propionibacteriales</taxon>
        <taxon>Nocardioidaceae</taxon>
        <taxon>Nocardioides</taxon>
    </lineage>
</organism>
<keyword evidence="1" id="KW-0472">Membrane</keyword>
<comment type="caution">
    <text evidence="2">The sequence shown here is derived from an EMBL/GenBank/DDBJ whole genome shotgun (WGS) entry which is preliminary data.</text>
</comment>
<accession>A0A7Y9E768</accession>
<feature type="transmembrane region" description="Helical" evidence="1">
    <location>
        <begin position="63"/>
        <end position="81"/>
    </location>
</feature>
<protein>
    <submittedName>
        <fullName evidence="2">Uncharacterized protein</fullName>
    </submittedName>
</protein>
<evidence type="ECO:0000313" key="3">
    <source>
        <dbReference type="Proteomes" id="UP000535511"/>
    </source>
</evidence>
<feature type="transmembrane region" description="Helical" evidence="1">
    <location>
        <begin position="28"/>
        <end position="56"/>
    </location>
</feature>
<feature type="transmembrane region" description="Helical" evidence="1">
    <location>
        <begin position="87"/>
        <end position="114"/>
    </location>
</feature>
<keyword evidence="1" id="KW-1133">Transmembrane helix</keyword>
<name>A0A7Y9E768_9ACTN</name>
<proteinExistence type="predicted"/>
<gene>
    <name evidence="2" type="ORF">BJZ21_002487</name>
</gene>
<evidence type="ECO:0000256" key="1">
    <source>
        <dbReference type="SAM" id="Phobius"/>
    </source>
</evidence>
<dbReference type="EMBL" id="JACCBG010000001">
    <property type="protein sequence ID" value="NYD42404.1"/>
    <property type="molecule type" value="Genomic_DNA"/>
</dbReference>